<reference evidence="1 2" key="1">
    <citation type="submission" date="2018-08" db="EMBL/GenBank/DDBJ databases">
        <title>Pallidiluteibacterium maritimus gen. nov., sp. nov., isolated from coastal sediment.</title>
        <authorList>
            <person name="Zhou L.Y."/>
        </authorList>
    </citation>
    <scope>NUCLEOTIDE SEQUENCE [LARGE SCALE GENOMIC DNA]</scope>
    <source>
        <strain evidence="1 2">XSD2</strain>
    </source>
</reference>
<keyword evidence="2" id="KW-1185">Reference proteome</keyword>
<dbReference type="RefSeq" id="WP_119440301.1">
    <property type="nucleotide sequence ID" value="NZ_QWGR01000024.1"/>
</dbReference>
<organism evidence="1 2">
    <name type="scientific">Maribellus luteus</name>
    <dbReference type="NCBI Taxonomy" id="2305463"/>
    <lineage>
        <taxon>Bacteria</taxon>
        <taxon>Pseudomonadati</taxon>
        <taxon>Bacteroidota</taxon>
        <taxon>Bacteroidia</taxon>
        <taxon>Marinilabiliales</taxon>
        <taxon>Prolixibacteraceae</taxon>
        <taxon>Maribellus</taxon>
    </lineage>
</organism>
<evidence type="ECO:0000313" key="2">
    <source>
        <dbReference type="Proteomes" id="UP000265926"/>
    </source>
</evidence>
<gene>
    <name evidence="1" type="ORF">D1614_22745</name>
</gene>
<sequence>MKNYQVKYSKGHLVDTSTGRRIFLKRGGTFSILGDDDQFEEKDELHLNIIPLDSKKKLLQLQKKYFSHELVKIADAGQKFVYRIGLSKVTSEERNTEFLFHALILEDLYIRSKNLEDWSLCDCFCETSECLYGEIQMFEPVVGNSLNNLFSNMIAFYFAMQRSGACNAFDTFFFSNDSHYTLTQVKSGFLTSLNRRRGEIIKQFKSKE</sequence>
<accession>A0A399SSM3</accession>
<comment type="caution">
    <text evidence="1">The sequence shown here is derived from an EMBL/GenBank/DDBJ whole genome shotgun (WGS) entry which is preliminary data.</text>
</comment>
<dbReference type="EMBL" id="QWGR01000024">
    <property type="protein sequence ID" value="RIJ45492.1"/>
    <property type="molecule type" value="Genomic_DNA"/>
</dbReference>
<name>A0A399SSM3_9BACT</name>
<dbReference type="OrthoDB" id="1495006at2"/>
<evidence type="ECO:0000313" key="1">
    <source>
        <dbReference type="EMBL" id="RIJ45492.1"/>
    </source>
</evidence>
<dbReference type="AlphaFoldDB" id="A0A399SSM3"/>
<protein>
    <submittedName>
        <fullName evidence="1">Uncharacterized protein</fullName>
    </submittedName>
</protein>
<dbReference type="Proteomes" id="UP000265926">
    <property type="component" value="Unassembled WGS sequence"/>
</dbReference>
<proteinExistence type="predicted"/>